<proteinExistence type="predicted"/>
<reference evidence="3" key="1">
    <citation type="journal article" date="2017" name="Nat. Commun.">
        <title>The North American bullfrog draft genome provides insight into hormonal regulation of long noncoding RNA.</title>
        <authorList>
            <person name="Hammond S.A."/>
            <person name="Warren R.L."/>
            <person name="Vandervalk B.P."/>
            <person name="Kucuk E."/>
            <person name="Khan H."/>
            <person name="Gibb E.A."/>
            <person name="Pandoh P."/>
            <person name="Kirk H."/>
            <person name="Zhao Y."/>
            <person name="Jones M."/>
            <person name="Mungall A.J."/>
            <person name="Coope R."/>
            <person name="Pleasance S."/>
            <person name="Moore R.A."/>
            <person name="Holt R.A."/>
            <person name="Round J.M."/>
            <person name="Ohora S."/>
            <person name="Walle B.V."/>
            <person name="Veldhoen N."/>
            <person name="Helbing C.C."/>
            <person name="Birol I."/>
        </authorList>
    </citation>
    <scope>NUCLEOTIDE SEQUENCE [LARGE SCALE GENOMIC DNA]</scope>
</reference>
<feature type="non-terminal residue" evidence="2">
    <location>
        <position position="1"/>
    </location>
</feature>
<evidence type="ECO:0000313" key="3">
    <source>
        <dbReference type="Proteomes" id="UP000228934"/>
    </source>
</evidence>
<accession>A0A2G9S315</accession>
<dbReference type="AlphaFoldDB" id="A0A2G9S315"/>
<dbReference type="EMBL" id="KV928824">
    <property type="protein sequence ID" value="PIO34558.1"/>
    <property type="molecule type" value="Genomic_DNA"/>
</dbReference>
<keyword evidence="1" id="KW-0732">Signal</keyword>
<evidence type="ECO:0008006" key="4">
    <source>
        <dbReference type="Google" id="ProtNLM"/>
    </source>
</evidence>
<evidence type="ECO:0000256" key="1">
    <source>
        <dbReference type="SAM" id="SignalP"/>
    </source>
</evidence>
<evidence type="ECO:0000313" key="2">
    <source>
        <dbReference type="EMBL" id="PIO34558.1"/>
    </source>
</evidence>
<sequence length="202" mass="23112">FLSVLLLASVGHAIFPEVEKDPCVNLIFCTLRSENNYCEFYRGLDFVLEVDRNRWNIAEELKSRSVIHKYGDYGCATIRNLRESDTGDYELYISKKDGRRHLRQTFSLNESVLKCLLNVSHFNVNTSRIDVGLPIYRRRIDTELPEALQLTAVNGTILKDYSLAFVVTAQDVASEKSMDVTTPTGERSAETNPYNVLYLLYL</sequence>
<dbReference type="Proteomes" id="UP000228934">
    <property type="component" value="Unassembled WGS sequence"/>
</dbReference>
<name>A0A2G9S315_AQUCT</name>
<dbReference type="OrthoDB" id="10379564at2759"/>
<feature type="chain" id="PRO_5013607557" description="Immunoglobulin V-set domain-containing protein" evidence="1">
    <location>
        <begin position="21"/>
        <end position="202"/>
    </location>
</feature>
<gene>
    <name evidence="2" type="ORF">AB205_0176180</name>
</gene>
<protein>
    <recommendedName>
        <fullName evidence="4">Immunoglobulin V-set domain-containing protein</fullName>
    </recommendedName>
</protein>
<keyword evidence="3" id="KW-1185">Reference proteome</keyword>
<organism evidence="2 3">
    <name type="scientific">Aquarana catesbeiana</name>
    <name type="common">American bullfrog</name>
    <name type="synonym">Rana catesbeiana</name>
    <dbReference type="NCBI Taxonomy" id="8400"/>
    <lineage>
        <taxon>Eukaryota</taxon>
        <taxon>Metazoa</taxon>
        <taxon>Chordata</taxon>
        <taxon>Craniata</taxon>
        <taxon>Vertebrata</taxon>
        <taxon>Euteleostomi</taxon>
        <taxon>Amphibia</taxon>
        <taxon>Batrachia</taxon>
        <taxon>Anura</taxon>
        <taxon>Neobatrachia</taxon>
        <taxon>Ranoidea</taxon>
        <taxon>Ranidae</taxon>
        <taxon>Aquarana</taxon>
    </lineage>
</organism>
<feature type="signal peptide" evidence="1">
    <location>
        <begin position="1"/>
        <end position="20"/>
    </location>
</feature>